<dbReference type="InterPro" id="IPR029033">
    <property type="entry name" value="His_PPase_superfam"/>
</dbReference>
<dbReference type="EMBL" id="JAAKZH010000001">
    <property type="protein sequence ID" value="NGO62969.1"/>
    <property type="molecule type" value="Genomic_DNA"/>
</dbReference>
<comment type="caution">
    <text evidence="1">The sequence shown here is derived from an EMBL/GenBank/DDBJ whole genome shotgun (WGS) entry which is preliminary data.</text>
</comment>
<organism evidence="1 2">
    <name type="scientific">Rhizobium daejeonense</name>
    <dbReference type="NCBI Taxonomy" id="240521"/>
    <lineage>
        <taxon>Bacteria</taxon>
        <taxon>Pseudomonadati</taxon>
        <taxon>Pseudomonadota</taxon>
        <taxon>Alphaproteobacteria</taxon>
        <taxon>Hyphomicrobiales</taxon>
        <taxon>Rhizobiaceae</taxon>
        <taxon>Rhizobium/Agrobacterium group</taxon>
        <taxon>Rhizobium</taxon>
    </lineage>
</organism>
<dbReference type="Pfam" id="PF00300">
    <property type="entry name" value="His_Phos_1"/>
    <property type="match status" value="1"/>
</dbReference>
<dbReference type="InterPro" id="IPR013078">
    <property type="entry name" value="His_Pase_superF_clade-1"/>
</dbReference>
<dbReference type="RefSeq" id="WP_163899487.1">
    <property type="nucleotide sequence ID" value="NZ_CP048427.1"/>
</dbReference>
<dbReference type="CDD" id="cd07067">
    <property type="entry name" value="HP_PGM_like"/>
    <property type="match status" value="1"/>
</dbReference>
<accession>A0A6M1RV29</accession>
<evidence type="ECO:0000313" key="2">
    <source>
        <dbReference type="Proteomes" id="UP000477849"/>
    </source>
</evidence>
<evidence type="ECO:0000313" key="1">
    <source>
        <dbReference type="EMBL" id="NGO62969.1"/>
    </source>
</evidence>
<dbReference type="PANTHER" id="PTHR47623">
    <property type="entry name" value="OS09G0287300 PROTEIN"/>
    <property type="match status" value="1"/>
</dbReference>
<dbReference type="Gene3D" id="3.40.50.1240">
    <property type="entry name" value="Phosphoglycerate mutase-like"/>
    <property type="match status" value="1"/>
</dbReference>
<keyword evidence="2" id="KW-1185">Reference proteome</keyword>
<sequence length="169" mass="18352">MSLVTPPPDRIYLLRHAKSGWALPGQRDFDRSLDDAGYAEAELVADAAAEKNYRPDLLISSTAVRCRQTADAMQRAFPGEMECRFVDDLYNAPADNYLEILSALQGYGSVMLVGHNPAIEEVLISLAGMDAANRVIPEGYPTAGLSVLDHTTPAADGEKPWLLTDFLVG</sequence>
<protein>
    <submittedName>
        <fullName evidence="1">Histidine phosphatase family protein</fullName>
    </submittedName>
</protein>
<dbReference type="Proteomes" id="UP000477849">
    <property type="component" value="Unassembled WGS sequence"/>
</dbReference>
<gene>
    <name evidence="1" type="ORF">G6N76_04740</name>
</gene>
<dbReference type="AlphaFoldDB" id="A0A6M1RV29"/>
<name>A0A6M1RV29_9HYPH</name>
<dbReference type="PANTHER" id="PTHR47623:SF1">
    <property type="entry name" value="OS09G0287300 PROTEIN"/>
    <property type="match status" value="1"/>
</dbReference>
<dbReference type="SMART" id="SM00855">
    <property type="entry name" value="PGAM"/>
    <property type="match status" value="1"/>
</dbReference>
<proteinExistence type="predicted"/>
<reference evidence="1 2" key="1">
    <citation type="submission" date="2020-02" db="EMBL/GenBank/DDBJ databases">
        <title>Genome sequence of the type strain CCBAU10050 of Rhizobium daejeonense.</title>
        <authorList>
            <person name="Gao J."/>
            <person name="Sun J."/>
        </authorList>
    </citation>
    <scope>NUCLEOTIDE SEQUENCE [LARGE SCALE GENOMIC DNA]</scope>
    <source>
        <strain evidence="1 2">CCBAU10050</strain>
    </source>
</reference>
<dbReference type="SUPFAM" id="SSF53254">
    <property type="entry name" value="Phosphoglycerate mutase-like"/>
    <property type="match status" value="1"/>
</dbReference>